<dbReference type="RefSeq" id="WP_248341523.1">
    <property type="nucleotide sequence ID" value="NZ_AP025592.1"/>
</dbReference>
<protein>
    <recommendedName>
        <fullName evidence="3">SbsA Ig-like domain-containing protein</fullName>
    </recommendedName>
</protein>
<proteinExistence type="predicted"/>
<name>A0ABM7XC18_9BACT</name>
<evidence type="ECO:0000313" key="1">
    <source>
        <dbReference type="EMBL" id="BDG09376.1"/>
    </source>
</evidence>
<evidence type="ECO:0000313" key="2">
    <source>
        <dbReference type="Proteomes" id="UP001162734"/>
    </source>
</evidence>
<dbReference type="EMBL" id="AP025592">
    <property type="protein sequence ID" value="BDG09376.1"/>
    <property type="molecule type" value="Genomic_DNA"/>
</dbReference>
<accession>A0ABM7XC18</accession>
<reference evidence="2" key="1">
    <citation type="journal article" date="2022" name="Int. J. Syst. Evol. Microbiol.">
        <title>Anaeromyxobacter oryzae sp. nov., Anaeromyxobacter diazotrophicus sp. nov. and Anaeromyxobacter paludicola sp. nov., isolated from paddy soils.</title>
        <authorList>
            <person name="Itoh H."/>
            <person name="Xu Z."/>
            <person name="Mise K."/>
            <person name="Masuda Y."/>
            <person name="Ushijima N."/>
            <person name="Hayakawa C."/>
            <person name="Shiratori Y."/>
            <person name="Senoo K."/>
        </authorList>
    </citation>
    <scope>NUCLEOTIDE SEQUENCE [LARGE SCALE GENOMIC DNA]</scope>
    <source>
        <strain evidence="2">Red630</strain>
    </source>
</reference>
<gene>
    <name evidence="1" type="ORF">AMPC_24890</name>
</gene>
<dbReference type="SUPFAM" id="SSF89372">
    <property type="entry name" value="Fucose-specific lectin"/>
    <property type="match status" value="1"/>
</dbReference>
<sequence>MPGDCRAGDFTVEAPYAVQEGAVVYAGPTLVLRLHFAVDTPKSFALTLNGMSPFTTVTETIIVADTSTLPEGTYLLRAEATYCEDRVVTHALTVEVDHTAPALTWTPAPGEGDLTGVTELVGQAAEPLDPTTGPLDVRVTRAEGDPLLPPYTVDVDPPSGSIRLRFAAPLDFANAVGAQVFATDRAGNATPAASWATWTQPPLTLALDGGELEYARGVKSYAVALGGGRAEKVVLRAASPVSGEAPAVLELREPPYAFTLDTSALSEETWTVHAEATRGGRTFSSPVRWLAVDRTRPQAVGCQAAYSSPANVYREEPLLLSFSEPMSAASLEAAVTLRGGSGRLLPRTLELDPRGYQLSVRAAPDESGTETLALGADARDPAGNPLLDPRSCTVSFPEWQEPGNGYSVYGETSPSLALGGPMPGMGARASIAALGMFSASSSTLSEYGPWMTGALPYELSAVAAAVDAQDRLVLAWVRVVGGERRLELARSAASFWTAGTILPVSESGANADAVALAFGPDGQPVVAWTEQRAEGYAVQVRRWDGAAWAPFGPAAPLNGSPSLAAAAPALRLDGAGRPVVAWQEAAGPGQTVVRVRRFTGASWSEPLGDRLGGEALAASAPALALDAEERPVLAWAEPVDGTVQVRAAVFADGGWAALGAPVSAGPGLSAHSPSLATGGGSLFLATVDATGGMESIQVRRWDAGAWAPLGGPLRATASDPAATPSLAVDSNGRPAVAWSERSGIQFRRYNR</sequence>
<organism evidence="1 2">
    <name type="scientific">Anaeromyxobacter paludicola</name>
    <dbReference type="NCBI Taxonomy" id="2918171"/>
    <lineage>
        <taxon>Bacteria</taxon>
        <taxon>Pseudomonadati</taxon>
        <taxon>Myxococcota</taxon>
        <taxon>Myxococcia</taxon>
        <taxon>Myxococcales</taxon>
        <taxon>Cystobacterineae</taxon>
        <taxon>Anaeromyxobacteraceae</taxon>
        <taxon>Anaeromyxobacter</taxon>
    </lineage>
</organism>
<keyword evidence="2" id="KW-1185">Reference proteome</keyword>
<dbReference type="Proteomes" id="UP001162734">
    <property type="component" value="Chromosome"/>
</dbReference>
<evidence type="ECO:0008006" key="3">
    <source>
        <dbReference type="Google" id="ProtNLM"/>
    </source>
</evidence>